<dbReference type="PROSITE" id="PS50222">
    <property type="entry name" value="EF_HAND_2"/>
    <property type="match status" value="2"/>
</dbReference>
<gene>
    <name evidence="5" type="ORF">AXG93_4548s1240</name>
</gene>
<dbReference type="EMBL" id="LVLJ01001460">
    <property type="protein sequence ID" value="OAE29446.1"/>
    <property type="molecule type" value="Genomic_DNA"/>
</dbReference>
<keyword evidence="1" id="KW-0677">Repeat</keyword>
<keyword evidence="2" id="KW-0106">Calcium</keyword>
<protein>
    <recommendedName>
        <fullName evidence="4">EF-hand domain-containing protein</fullName>
    </recommendedName>
</protein>
<dbReference type="CDD" id="cd00051">
    <property type="entry name" value="EFh"/>
    <property type="match status" value="1"/>
</dbReference>
<feature type="domain" description="EF-hand" evidence="4">
    <location>
        <begin position="114"/>
        <end position="149"/>
    </location>
</feature>
<name>A0A176WBG5_MARPO</name>
<dbReference type="InterPro" id="IPR011992">
    <property type="entry name" value="EF-hand-dom_pair"/>
</dbReference>
<feature type="region of interest" description="Disordered" evidence="3">
    <location>
        <begin position="1"/>
        <end position="58"/>
    </location>
</feature>
<organism evidence="5 6">
    <name type="scientific">Marchantia polymorpha subsp. ruderalis</name>
    <dbReference type="NCBI Taxonomy" id="1480154"/>
    <lineage>
        <taxon>Eukaryota</taxon>
        <taxon>Viridiplantae</taxon>
        <taxon>Streptophyta</taxon>
        <taxon>Embryophyta</taxon>
        <taxon>Marchantiophyta</taxon>
        <taxon>Marchantiopsida</taxon>
        <taxon>Marchantiidae</taxon>
        <taxon>Marchantiales</taxon>
        <taxon>Marchantiaceae</taxon>
        <taxon>Marchantia</taxon>
    </lineage>
</organism>
<dbReference type="Pfam" id="PF13499">
    <property type="entry name" value="EF-hand_7"/>
    <property type="match status" value="1"/>
</dbReference>
<dbReference type="InterPro" id="IPR002048">
    <property type="entry name" value="EF_hand_dom"/>
</dbReference>
<reference evidence="5" key="1">
    <citation type="submission" date="2016-03" db="EMBL/GenBank/DDBJ databases">
        <title>Mechanisms controlling the formation of the plant cell surface in tip-growing cells are functionally conserved among land plants.</title>
        <authorList>
            <person name="Honkanen S."/>
            <person name="Jones V.A."/>
            <person name="Morieri G."/>
            <person name="Champion C."/>
            <person name="Hetherington A.J."/>
            <person name="Kelly S."/>
            <person name="Saint-Marcoux D."/>
            <person name="Proust H."/>
            <person name="Prescott H."/>
            <person name="Dolan L."/>
        </authorList>
    </citation>
    <scope>NUCLEOTIDE SEQUENCE [LARGE SCALE GENOMIC DNA]</scope>
    <source>
        <tissue evidence="5">Whole gametophyte</tissue>
    </source>
</reference>
<evidence type="ECO:0000256" key="3">
    <source>
        <dbReference type="SAM" id="MobiDB-lite"/>
    </source>
</evidence>
<dbReference type="InterPro" id="IPR050230">
    <property type="entry name" value="CALM/Myosin/TropC-like"/>
</dbReference>
<dbReference type="GO" id="GO:0005509">
    <property type="term" value="F:calcium ion binding"/>
    <property type="evidence" value="ECO:0007669"/>
    <property type="project" value="InterPro"/>
</dbReference>
<evidence type="ECO:0000313" key="5">
    <source>
        <dbReference type="EMBL" id="OAE29446.1"/>
    </source>
</evidence>
<feature type="compositionally biased region" description="Basic residues" evidence="3">
    <location>
        <begin position="39"/>
        <end position="51"/>
    </location>
</feature>
<evidence type="ECO:0000256" key="2">
    <source>
        <dbReference type="ARBA" id="ARBA00022837"/>
    </source>
</evidence>
<dbReference type="SMART" id="SM00054">
    <property type="entry name" value="EFh"/>
    <property type="match status" value="2"/>
</dbReference>
<accession>A0A176WBG5</accession>
<comment type="caution">
    <text evidence="5">The sequence shown here is derived from an EMBL/GenBank/DDBJ whole genome shotgun (WGS) entry which is preliminary data.</text>
</comment>
<dbReference type="Gene3D" id="1.10.238.10">
    <property type="entry name" value="EF-hand"/>
    <property type="match status" value="2"/>
</dbReference>
<feature type="domain" description="EF-hand" evidence="4">
    <location>
        <begin position="151"/>
        <end position="186"/>
    </location>
</feature>
<evidence type="ECO:0000256" key="1">
    <source>
        <dbReference type="ARBA" id="ARBA00022737"/>
    </source>
</evidence>
<dbReference type="PANTHER" id="PTHR23048">
    <property type="entry name" value="MYOSIN LIGHT CHAIN 1, 3"/>
    <property type="match status" value="1"/>
</dbReference>
<feature type="compositionally biased region" description="Polar residues" evidence="3">
    <location>
        <begin position="9"/>
        <end position="21"/>
    </location>
</feature>
<sequence length="258" mass="29056">MARKDSNPQRRWSLSTPTSPLSREDSQVGYPGASSRLAPYHHPHSHAHPHPHPGSFYSASPTLRPVACRKIRNDISAEEKQEICMAFELFDSRKIGKHNLRDLKVAMRALDFPVKKADCRKLMEKYCKDGSDEVDKDEFMEILTAKYQEKDPDEDLAKAFRFFDEDNTGKISLTKMAMAKMADVGHGAVDDAKPKPKPKLKLKLELELSLLMIPSISGKLNHGRLVLSPIQQMIPESLTLAVSETEFLGIMKRDDADS</sequence>
<dbReference type="Proteomes" id="UP000077202">
    <property type="component" value="Unassembled WGS sequence"/>
</dbReference>
<evidence type="ECO:0000313" key="6">
    <source>
        <dbReference type="Proteomes" id="UP000077202"/>
    </source>
</evidence>
<dbReference type="PANTHER" id="PTHR23048:SF59">
    <property type="entry name" value="EF-HAND SUPERFAMILY PROTEIN"/>
    <property type="match status" value="1"/>
</dbReference>
<dbReference type="GO" id="GO:0016460">
    <property type="term" value="C:myosin II complex"/>
    <property type="evidence" value="ECO:0007669"/>
    <property type="project" value="TreeGrafter"/>
</dbReference>
<evidence type="ECO:0000259" key="4">
    <source>
        <dbReference type="PROSITE" id="PS50222"/>
    </source>
</evidence>
<proteinExistence type="predicted"/>
<dbReference type="AlphaFoldDB" id="A0A176WBG5"/>
<dbReference type="SUPFAM" id="SSF47473">
    <property type="entry name" value="EF-hand"/>
    <property type="match status" value="1"/>
</dbReference>
<dbReference type="FunFam" id="1.10.238.10:FF:000178">
    <property type="entry name" value="Calmodulin-2 A"/>
    <property type="match status" value="1"/>
</dbReference>
<keyword evidence="6" id="KW-1185">Reference proteome</keyword>